<proteinExistence type="predicted"/>
<protein>
    <submittedName>
        <fullName evidence="1">Uncharacterized protein</fullName>
    </submittedName>
</protein>
<organism evidence="1">
    <name type="scientific">uncultured Rubrobacteraceae bacterium</name>
    <dbReference type="NCBI Taxonomy" id="349277"/>
    <lineage>
        <taxon>Bacteria</taxon>
        <taxon>Bacillati</taxon>
        <taxon>Actinomycetota</taxon>
        <taxon>Rubrobacteria</taxon>
        <taxon>Rubrobacterales</taxon>
        <taxon>Rubrobacteraceae</taxon>
        <taxon>environmental samples</taxon>
    </lineage>
</organism>
<gene>
    <name evidence="1" type="ORF">AVDCRST_MAG05-4057</name>
</gene>
<sequence>MTEGGHAGQPPEGLFVDLATAPDDELAGAGKSRMFFPLRGGVELFTDPAMPEAVARAKQASVLYDEVVFEPGLYEVSIAQDGSQDGWIPPEELTDEMLAHGRRVQTPGTRFSVAMGPQGGDQMFSVINSPLVVAYVSEYHTGILDALAHFSPDWVKLATLGSNPFRAGTEPGDLWRRRQRADRRDGSFMPESRRGEGHFRREWIIKAFNQDIVASSLIGASFNPTSLFVPLAERRAFAASAPTAVRLDGSDALGILVPNVGGLPWEAVVEFREHGGSAEARAMLREFEERAAREHSEDAREFLRSIAQDVAGALASAYEAQRRTVTEQLAEEAARTIVDLVPVYGPLASGAASLEAIASDAREQRTSWTAALMVLRRRS</sequence>
<reference evidence="1" key="1">
    <citation type="submission" date="2020-02" db="EMBL/GenBank/DDBJ databases">
        <authorList>
            <person name="Meier V. D."/>
        </authorList>
    </citation>
    <scope>NUCLEOTIDE SEQUENCE</scope>
    <source>
        <strain evidence="1">AVDCRST_MAG05</strain>
    </source>
</reference>
<name>A0A6J4TM36_9ACTN</name>
<dbReference type="EMBL" id="CADCVM010000444">
    <property type="protein sequence ID" value="CAA9526936.1"/>
    <property type="molecule type" value="Genomic_DNA"/>
</dbReference>
<evidence type="ECO:0000313" key="1">
    <source>
        <dbReference type="EMBL" id="CAA9526936.1"/>
    </source>
</evidence>
<dbReference type="AlphaFoldDB" id="A0A6J4TM36"/>
<accession>A0A6J4TM36</accession>